<dbReference type="InterPro" id="IPR053134">
    <property type="entry name" value="RNA-dir_DNA_polymerase"/>
</dbReference>
<evidence type="ECO:0000313" key="3">
    <source>
        <dbReference type="Proteomes" id="UP000009138"/>
    </source>
</evidence>
<proteinExistence type="predicted"/>
<name>I1BHC6_RHIO9</name>
<keyword evidence="3" id="KW-1185">Reference proteome</keyword>
<evidence type="ECO:0008006" key="4">
    <source>
        <dbReference type="Google" id="ProtNLM"/>
    </source>
</evidence>
<feature type="compositionally biased region" description="Acidic residues" evidence="1">
    <location>
        <begin position="286"/>
        <end position="317"/>
    </location>
</feature>
<dbReference type="Proteomes" id="UP000009138">
    <property type="component" value="Unassembled WGS sequence"/>
</dbReference>
<dbReference type="PANTHER" id="PTHR24559:SF444">
    <property type="entry name" value="REVERSE TRANSCRIPTASE DOMAIN-CONTAINING PROTEIN"/>
    <property type="match status" value="1"/>
</dbReference>
<dbReference type="EMBL" id="CH476732">
    <property type="protein sequence ID" value="EIE75606.1"/>
    <property type="molecule type" value="Genomic_DNA"/>
</dbReference>
<dbReference type="SUPFAM" id="SSF56672">
    <property type="entry name" value="DNA/RNA polymerases"/>
    <property type="match status" value="1"/>
</dbReference>
<feature type="compositionally biased region" description="Basic and acidic residues" evidence="1">
    <location>
        <begin position="32"/>
        <end position="53"/>
    </location>
</feature>
<dbReference type="PANTHER" id="PTHR24559">
    <property type="entry name" value="TRANSPOSON TY3-I GAG-POL POLYPROTEIN"/>
    <property type="match status" value="1"/>
</dbReference>
<evidence type="ECO:0000313" key="2">
    <source>
        <dbReference type="EMBL" id="EIE75606.1"/>
    </source>
</evidence>
<sequence>MKNQSQKVPKLFLDLCFYLFLYYLNHYITPESKDKQKERAEPTRKVKKSESKKNLTNQTTPSDPIIADTILKAKVYKVSLEQLLPLKGLRSELIQKTKRVRRSKDKSATTVSKKSEKRPVKEVYQVTSNGKIRTSSDADEDCLGAPRVTAIVNGCMIGDGILDPGSHGSIISKKLVDDLQLTIVKKSNLPGNKLADGSVIRPLGIIKNLLVSVQGVMIRITPVVFEKAPYDLLLGSESLQVLGIAVDYSRAHFTINTDNGIEPLTVRFLTDVELMRPMEGAGIQSDWEEGYSGDEDELSTSEESDETYETEDCEADGSSDYVQESYLIFPIFEEEEKEEDSPNEVFFNGLGSETKLIKNESTRPEEIKTILKEQVQELEISYEEKEQLEELLYKFLDVFGLDYNDLKQTNLVKFSVDTGDHAPIMKRPNKHMSHSELEVFKQELSNMLANGQIIPTMHRPKKDGSSSLGWSFPAMYVRKKNTKEGRLVVQFQDLNAITKKDPWPLPSLQHLLEDYLGSEVFTTLDLLKGV</sequence>
<dbReference type="Gene3D" id="3.10.10.10">
    <property type="entry name" value="HIV Type 1 Reverse Transcriptase, subunit A, domain 1"/>
    <property type="match status" value="1"/>
</dbReference>
<dbReference type="InterPro" id="IPR043128">
    <property type="entry name" value="Rev_trsase/Diguanyl_cyclase"/>
</dbReference>
<reference evidence="2 3" key="1">
    <citation type="journal article" date="2009" name="PLoS Genet.">
        <title>Genomic analysis of the basal lineage fungus Rhizopus oryzae reveals a whole-genome duplication.</title>
        <authorList>
            <person name="Ma L.-J."/>
            <person name="Ibrahim A.S."/>
            <person name="Skory C."/>
            <person name="Grabherr M.G."/>
            <person name="Burger G."/>
            <person name="Butler M."/>
            <person name="Elias M."/>
            <person name="Idnurm A."/>
            <person name="Lang B.F."/>
            <person name="Sone T."/>
            <person name="Abe A."/>
            <person name="Calvo S.E."/>
            <person name="Corrochano L.M."/>
            <person name="Engels R."/>
            <person name="Fu J."/>
            <person name="Hansberg W."/>
            <person name="Kim J.-M."/>
            <person name="Kodira C.D."/>
            <person name="Koehrsen M.J."/>
            <person name="Liu B."/>
            <person name="Miranda-Saavedra D."/>
            <person name="O'Leary S."/>
            <person name="Ortiz-Castellanos L."/>
            <person name="Poulter R."/>
            <person name="Rodriguez-Romero J."/>
            <person name="Ruiz-Herrera J."/>
            <person name="Shen Y.-Q."/>
            <person name="Zeng Q."/>
            <person name="Galagan J."/>
            <person name="Birren B.W."/>
            <person name="Cuomo C.A."/>
            <person name="Wickes B.L."/>
        </authorList>
    </citation>
    <scope>NUCLEOTIDE SEQUENCE [LARGE SCALE GENOMIC DNA]</scope>
    <source>
        <strain evidence="3">RA 99-880 / ATCC MYA-4621 / FGSC 9543 / NRRL 43880</strain>
    </source>
</reference>
<organism evidence="2 3">
    <name type="scientific">Rhizopus delemar (strain RA 99-880 / ATCC MYA-4621 / FGSC 9543 / NRRL 43880)</name>
    <name type="common">Mucormycosis agent</name>
    <name type="synonym">Rhizopus arrhizus var. delemar</name>
    <dbReference type="NCBI Taxonomy" id="246409"/>
    <lineage>
        <taxon>Eukaryota</taxon>
        <taxon>Fungi</taxon>
        <taxon>Fungi incertae sedis</taxon>
        <taxon>Mucoromycota</taxon>
        <taxon>Mucoromycotina</taxon>
        <taxon>Mucoromycetes</taxon>
        <taxon>Mucorales</taxon>
        <taxon>Mucorineae</taxon>
        <taxon>Rhizopodaceae</taxon>
        <taxon>Rhizopus</taxon>
    </lineage>
</organism>
<dbReference type="CDD" id="cd00303">
    <property type="entry name" value="retropepsin_like"/>
    <property type="match status" value="1"/>
</dbReference>
<dbReference type="AlphaFoldDB" id="I1BHC6"/>
<dbReference type="InterPro" id="IPR021109">
    <property type="entry name" value="Peptidase_aspartic_dom_sf"/>
</dbReference>
<protein>
    <recommendedName>
        <fullName evidence="4">Aspartic peptidase DDI1-type domain-containing protein</fullName>
    </recommendedName>
</protein>
<dbReference type="GeneID" id="93607282"/>
<gene>
    <name evidence="2" type="ORF">RO3G_00310</name>
</gene>
<feature type="region of interest" description="Disordered" evidence="1">
    <location>
        <begin position="97"/>
        <end position="122"/>
    </location>
</feature>
<dbReference type="VEuPathDB" id="FungiDB:RO3G_00310"/>
<dbReference type="OMA" id="QEGEQTH"/>
<dbReference type="Gene3D" id="2.40.70.10">
    <property type="entry name" value="Acid Proteases"/>
    <property type="match status" value="1"/>
</dbReference>
<dbReference type="InterPro" id="IPR043502">
    <property type="entry name" value="DNA/RNA_pol_sf"/>
</dbReference>
<dbReference type="OrthoDB" id="2289688at2759"/>
<dbReference type="Gene3D" id="3.30.70.270">
    <property type="match status" value="1"/>
</dbReference>
<dbReference type="InParanoid" id="I1BHC6"/>
<dbReference type="eggNOG" id="KOG0017">
    <property type="taxonomic scope" value="Eukaryota"/>
</dbReference>
<dbReference type="RefSeq" id="XP_067511002.1">
    <property type="nucleotide sequence ID" value="XM_067654901.1"/>
</dbReference>
<dbReference type="STRING" id="246409.I1BHC6"/>
<accession>I1BHC6</accession>
<feature type="region of interest" description="Disordered" evidence="1">
    <location>
        <begin position="283"/>
        <end position="317"/>
    </location>
</feature>
<evidence type="ECO:0000256" key="1">
    <source>
        <dbReference type="SAM" id="MobiDB-lite"/>
    </source>
</evidence>
<feature type="region of interest" description="Disordered" evidence="1">
    <location>
        <begin position="32"/>
        <end position="60"/>
    </location>
</feature>